<evidence type="ECO:0000313" key="3">
    <source>
        <dbReference type="Proteomes" id="UP001144280"/>
    </source>
</evidence>
<feature type="region of interest" description="Disordered" evidence="1">
    <location>
        <begin position="1"/>
        <end position="74"/>
    </location>
</feature>
<keyword evidence="3" id="KW-1185">Reference proteome</keyword>
<feature type="compositionally biased region" description="Polar residues" evidence="1">
    <location>
        <begin position="39"/>
        <end position="48"/>
    </location>
</feature>
<evidence type="ECO:0000313" key="2">
    <source>
        <dbReference type="EMBL" id="GLI01333.1"/>
    </source>
</evidence>
<name>A0ABQ5R4Q4_9ACTN</name>
<sequence>MNSNGPAARPSGTTSTSSAPAESTTRYTDPSGNLPGNRRTASGHTTSGPAKFAKSGTRSADTTGATPCCDFDGKTTTATVAQTTTATAAAAA</sequence>
<evidence type="ECO:0000256" key="1">
    <source>
        <dbReference type="SAM" id="MobiDB-lite"/>
    </source>
</evidence>
<dbReference type="EMBL" id="BSDI01000042">
    <property type="protein sequence ID" value="GLI01333.1"/>
    <property type="molecule type" value="Genomic_DNA"/>
</dbReference>
<accession>A0ABQ5R4Q4</accession>
<proteinExistence type="predicted"/>
<reference evidence="2" key="1">
    <citation type="submission" date="2022-12" db="EMBL/GenBank/DDBJ databases">
        <title>New Phytohabitans aurantiacus sp. RD004123 nov., an actinomycete isolated from soil.</title>
        <authorList>
            <person name="Triningsih D.W."/>
            <person name="Harunari E."/>
            <person name="Igarashi Y."/>
        </authorList>
    </citation>
    <scope>NUCLEOTIDE SEQUENCE</scope>
    <source>
        <strain evidence="2">RD004123</strain>
    </source>
</reference>
<dbReference type="Proteomes" id="UP001144280">
    <property type="component" value="Unassembled WGS sequence"/>
</dbReference>
<protein>
    <submittedName>
        <fullName evidence="2">Uncharacterized protein</fullName>
    </submittedName>
</protein>
<comment type="caution">
    <text evidence="2">The sequence shown here is derived from an EMBL/GenBank/DDBJ whole genome shotgun (WGS) entry which is preliminary data.</text>
</comment>
<feature type="compositionally biased region" description="Low complexity" evidence="1">
    <location>
        <begin position="1"/>
        <end position="25"/>
    </location>
</feature>
<organism evidence="2 3">
    <name type="scientific">Phytohabitans aurantiacus</name>
    <dbReference type="NCBI Taxonomy" id="3016789"/>
    <lineage>
        <taxon>Bacteria</taxon>
        <taxon>Bacillati</taxon>
        <taxon>Actinomycetota</taxon>
        <taxon>Actinomycetes</taxon>
        <taxon>Micromonosporales</taxon>
        <taxon>Micromonosporaceae</taxon>
    </lineage>
</organism>
<gene>
    <name evidence="2" type="ORF">Pa4123_66090</name>
</gene>
<feature type="compositionally biased region" description="Polar residues" evidence="1">
    <location>
        <begin position="56"/>
        <end position="65"/>
    </location>
</feature>